<reference evidence="3" key="1">
    <citation type="journal article" date="2019" name="Int. J. Syst. Evol. Microbiol.">
        <title>The Global Catalogue of Microorganisms (GCM) 10K type strain sequencing project: providing services to taxonomists for standard genome sequencing and annotation.</title>
        <authorList>
            <consortium name="The Broad Institute Genomics Platform"/>
            <consortium name="The Broad Institute Genome Sequencing Center for Infectious Disease"/>
            <person name="Wu L."/>
            <person name="Ma J."/>
        </authorList>
    </citation>
    <scope>NUCLEOTIDE SEQUENCE [LARGE SCALE GENOMIC DNA]</scope>
    <source>
        <strain evidence="3">JCM 18959</strain>
    </source>
</reference>
<name>A0ABP9MQ47_9MICO</name>
<evidence type="ECO:0000259" key="1">
    <source>
        <dbReference type="Pfam" id="PF01636"/>
    </source>
</evidence>
<dbReference type="InterPro" id="IPR011009">
    <property type="entry name" value="Kinase-like_dom_sf"/>
</dbReference>
<accession>A0ABP9MQ47</accession>
<keyword evidence="3" id="KW-1185">Reference proteome</keyword>
<dbReference type="PANTHER" id="PTHR21310">
    <property type="entry name" value="AMINOGLYCOSIDE PHOSPHOTRANSFERASE-RELATED-RELATED"/>
    <property type="match status" value="1"/>
</dbReference>
<dbReference type="InterPro" id="IPR002575">
    <property type="entry name" value="Aminoglycoside_PTrfase"/>
</dbReference>
<dbReference type="InterPro" id="IPR051678">
    <property type="entry name" value="AGP_Transferase"/>
</dbReference>
<sequence>MVQTLGEYLRAVTEYLRTVPDKPAAEIAIDSGLVRALLVAQALDDIPDAADLPLVKIAEGWDSEVWRLGHAHAVRLPRRALAAPLVRHEQAVLPGVAEQLAPTGVRVPLPVVDGVPAAGYPWPWSVVPWMEGERAMDESRAARGSWAPTLARALDALHVDAPEEYPMNPFRGVPLAGRSEAIAERFDALRAAGTLDAEAATAFEDVWRRGLEAAPWDRPPVWIHGDLHPGNLVSHEGRLVGIIDFGDVTAGDPAYDLAVAWLAFDGAGRSRFIAAAGSHYDAAVWIRAHAWAAAVAAMLLAHSDDNPDYFALGRDAATEVLADAAG</sequence>
<dbReference type="SUPFAM" id="SSF56112">
    <property type="entry name" value="Protein kinase-like (PK-like)"/>
    <property type="match status" value="1"/>
</dbReference>
<dbReference type="Gene3D" id="3.90.1200.10">
    <property type="match status" value="1"/>
</dbReference>
<proteinExistence type="predicted"/>
<protein>
    <recommendedName>
        <fullName evidence="1">Aminoglycoside phosphotransferase domain-containing protein</fullName>
    </recommendedName>
</protein>
<feature type="domain" description="Aminoglycoside phosphotransferase" evidence="1">
    <location>
        <begin position="56"/>
        <end position="285"/>
    </location>
</feature>
<evidence type="ECO:0000313" key="2">
    <source>
        <dbReference type="EMBL" id="GAA5100084.1"/>
    </source>
</evidence>
<dbReference type="EMBL" id="BAABKZ010000005">
    <property type="protein sequence ID" value="GAA5100084.1"/>
    <property type="molecule type" value="Genomic_DNA"/>
</dbReference>
<dbReference type="Gene3D" id="3.30.200.20">
    <property type="entry name" value="Phosphorylase Kinase, domain 1"/>
    <property type="match status" value="1"/>
</dbReference>
<comment type="caution">
    <text evidence="2">The sequence shown here is derived from an EMBL/GenBank/DDBJ whole genome shotgun (WGS) entry which is preliminary data.</text>
</comment>
<dbReference type="CDD" id="cd05155">
    <property type="entry name" value="APH_ChoK_like_1"/>
    <property type="match status" value="1"/>
</dbReference>
<dbReference type="Proteomes" id="UP001501407">
    <property type="component" value="Unassembled WGS sequence"/>
</dbReference>
<gene>
    <name evidence="2" type="ORF">GCM10025760_36970</name>
</gene>
<dbReference type="Pfam" id="PF01636">
    <property type="entry name" value="APH"/>
    <property type="match status" value="1"/>
</dbReference>
<dbReference type="PANTHER" id="PTHR21310:SF42">
    <property type="entry name" value="BIFUNCTIONAL AAC_APH"/>
    <property type="match status" value="1"/>
</dbReference>
<organism evidence="2 3">
    <name type="scientific">Microbacterium yannicii</name>
    <dbReference type="NCBI Taxonomy" id="671622"/>
    <lineage>
        <taxon>Bacteria</taxon>
        <taxon>Bacillati</taxon>
        <taxon>Actinomycetota</taxon>
        <taxon>Actinomycetes</taxon>
        <taxon>Micrococcales</taxon>
        <taxon>Microbacteriaceae</taxon>
        <taxon>Microbacterium</taxon>
    </lineage>
</organism>
<evidence type="ECO:0000313" key="3">
    <source>
        <dbReference type="Proteomes" id="UP001501407"/>
    </source>
</evidence>